<dbReference type="CDD" id="cd03419">
    <property type="entry name" value="GRX_GRXh_1_2_like"/>
    <property type="match status" value="1"/>
</dbReference>
<proteinExistence type="predicted"/>
<evidence type="ECO:0000259" key="6">
    <source>
        <dbReference type="Pfam" id="PF00462"/>
    </source>
</evidence>
<keyword evidence="4" id="KW-0676">Redox-active center</keyword>
<dbReference type="InterPro" id="IPR011899">
    <property type="entry name" value="Glutaredoxin_euk/vir"/>
</dbReference>
<evidence type="ECO:0000313" key="7">
    <source>
        <dbReference type="EMBL" id="NDV39752.1"/>
    </source>
</evidence>
<protein>
    <recommendedName>
        <fullName evidence="6">Glutaredoxin domain-containing protein</fullName>
    </recommendedName>
</protein>
<dbReference type="GO" id="GO:0005737">
    <property type="term" value="C:cytoplasm"/>
    <property type="evidence" value="ECO:0007669"/>
    <property type="project" value="TreeGrafter"/>
</dbReference>
<reference evidence="7" key="1">
    <citation type="journal article" date="2020" name="J. Eukaryot. Microbiol.">
        <title>De novo Sequencing, Assembly and Annotation of the Transcriptome for the Free-Living Testate Amoeba Arcella intermedia.</title>
        <authorList>
            <person name="Ribeiro G.M."/>
            <person name="Porfirio-Sousa A.L."/>
            <person name="Maurer-Alcala X.X."/>
            <person name="Katz L.A."/>
            <person name="Lahr D.J.G."/>
        </authorList>
    </citation>
    <scope>NUCLEOTIDE SEQUENCE</scope>
</reference>
<dbReference type="PANTHER" id="PTHR45694">
    <property type="entry name" value="GLUTAREDOXIN 2"/>
    <property type="match status" value="1"/>
</dbReference>
<evidence type="ECO:0000256" key="1">
    <source>
        <dbReference type="ARBA" id="ARBA00022448"/>
    </source>
</evidence>
<feature type="domain" description="Glutaredoxin" evidence="6">
    <location>
        <begin position="28"/>
        <end position="90"/>
    </location>
</feature>
<dbReference type="SUPFAM" id="SSF52833">
    <property type="entry name" value="Thioredoxin-like"/>
    <property type="match status" value="1"/>
</dbReference>
<dbReference type="EMBL" id="GIBP01010783">
    <property type="protein sequence ID" value="NDV39752.1"/>
    <property type="molecule type" value="Transcribed_RNA"/>
</dbReference>
<evidence type="ECO:0000256" key="2">
    <source>
        <dbReference type="ARBA" id="ARBA00022982"/>
    </source>
</evidence>
<dbReference type="InterPro" id="IPR036249">
    <property type="entry name" value="Thioredoxin-like_sf"/>
</dbReference>
<dbReference type="PRINTS" id="PR00160">
    <property type="entry name" value="GLUTAREDOXIN"/>
</dbReference>
<dbReference type="GO" id="GO:0034599">
    <property type="term" value="P:cellular response to oxidative stress"/>
    <property type="evidence" value="ECO:0007669"/>
    <property type="project" value="TreeGrafter"/>
</dbReference>
<dbReference type="PANTHER" id="PTHR45694:SF18">
    <property type="entry name" value="GLUTAREDOXIN-1-RELATED"/>
    <property type="match status" value="1"/>
</dbReference>
<sequence length="117" mass="12854">MLLVVLISLGEGSLHSSDIEQIVNAHPVVLFSKSYCPYCKKAKGVFDSIGVPYYALELDQLPNGPEYQNLLLEMTGQRTVPSVWIHGKHIGGSDKVVSLHAEGLLKDLVHQTKEAEL</sequence>
<dbReference type="AlphaFoldDB" id="A0A6B2LRK3"/>
<dbReference type="FunFam" id="3.40.30.10:FF:000093">
    <property type="entry name" value="Glutaredoxin 2"/>
    <property type="match status" value="1"/>
</dbReference>
<evidence type="ECO:0000256" key="5">
    <source>
        <dbReference type="SAM" id="SignalP"/>
    </source>
</evidence>
<dbReference type="Gene3D" id="3.40.30.10">
    <property type="entry name" value="Glutaredoxin"/>
    <property type="match status" value="1"/>
</dbReference>
<dbReference type="NCBIfam" id="TIGR02180">
    <property type="entry name" value="GRX_euk"/>
    <property type="match status" value="1"/>
</dbReference>
<keyword evidence="5" id="KW-0732">Signal</keyword>
<dbReference type="Pfam" id="PF00462">
    <property type="entry name" value="Glutaredoxin"/>
    <property type="match status" value="1"/>
</dbReference>
<dbReference type="InterPro" id="IPR014025">
    <property type="entry name" value="Glutaredoxin_subgr"/>
</dbReference>
<keyword evidence="1" id="KW-0813">Transport</keyword>
<dbReference type="PROSITE" id="PS51354">
    <property type="entry name" value="GLUTAREDOXIN_2"/>
    <property type="match status" value="1"/>
</dbReference>
<evidence type="ECO:0000256" key="3">
    <source>
        <dbReference type="ARBA" id="ARBA00023157"/>
    </source>
</evidence>
<feature type="chain" id="PRO_5025632422" description="Glutaredoxin domain-containing protein" evidence="5">
    <location>
        <begin position="17"/>
        <end position="117"/>
    </location>
</feature>
<organism evidence="7">
    <name type="scientific">Arcella intermedia</name>
    <dbReference type="NCBI Taxonomy" id="1963864"/>
    <lineage>
        <taxon>Eukaryota</taxon>
        <taxon>Amoebozoa</taxon>
        <taxon>Tubulinea</taxon>
        <taxon>Elardia</taxon>
        <taxon>Arcellinida</taxon>
        <taxon>Sphaerothecina</taxon>
        <taxon>Arcellidae</taxon>
        <taxon>Arcella</taxon>
    </lineage>
</organism>
<feature type="signal peptide" evidence="5">
    <location>
        <begin position="1"/>
        <end position="16"/>
    </location>
</feature>
<keyword evidence="3" id="KW-1015">Disulfide bond</keyword>
<accession>A0A6B2LRK3</accession>
<keyword evidence="2" id="KW-0249">Electron transport</keyword>
<dbReference type="PROSITE" id="PS00195">
    <property type="entry name" value="GLUTAREDOXIN_1"/>
    <property type="match status" value="1"/>
</dbReference>
<name>A0A6B2LRK3_9EUKA</name>
<dbReference type="InterPro" id="IPR002109">
    <property type="entry name" value="Glutaredoxin"/>
</dbReference>
<dbReference type="GO" id="GO:0015038">
    <property type="term" value="F:glutathione disulfide oxidoreductase activity"/>
    <property type="evidence" value="ECO:0007669"/>
    <property type="project" value="TreeGrafter"/>
</dbReference>
<evidence type="ECO:0000256" key="4">
    <source>
        <dbReference type="ARBA" id="ARBA00023284"/>
    </source>
</evidence>
<dbReference type="InterPro" id="IPR011767">
    <property type="entry name" value="GLR_AS"/>
</dbReference>